<dbReference type="PROSITE" id="PS50280">
    <property type="entry name" value="SET"/>
    <property type="match status" value="1"/>
</dbReference>
<feature type="region of interest" description="Disordered" evidence="1">
    <location>
        <begin position="316"/>
        <end position="349"/>
    </location>
</feature>
<feature type="compositionally biased region" description="Gly residues" evidence="1">
    <location>
        <begin position="752"/>
        <end position="761"/>
    </location>
</feature>
<gene>
    <name evidence="3" type="ORF">HYH03_001388</name>
</gene>
<dbReference type="CDD" id="cd20071">
    <property type="entry name" value="SET_SMYD"/>
    <property type="match status" value="1"/>
</dbReference>
<dbReference type="SUPFAM" id="SSF82199">
    <property type="entry name" value="SET domain"/>
    <property type="match status" value="1"/>
</dbReference>
<dbReference type="SUPFAM" id="SSF48452">
    <property type="entry name" value="TPR-like"/>
    <property type="match status" value="1"/>
</dbReference>
<dbReference type="AlphaFoldDB" id="A0A836C4X0"/>
<keyword evidence="4" id="KW-1185">Reference proteome</keyword>
<evidence type="ECO:0000259" key="2">
    <source>
        <dbReference type="PROSITE" id="PS50280"/>
    </source>
</evidence>
<dbReference type="InterPro" id="IPR046341">
    <property type="entry name" value="SET_dom_sf"/>
</dbReference>
<dbReference type="EMBL" id="JAEHOE010000003">
    <property type="protein sequence ID" value="KAG2500621.1"/>
    <property type="molecule type" value="Genomic_DNA"/>
</dbReference>
<dbReference type="Gene3D" id="2.170.270.10">
    <property type="entry name" value="SET domain"/>
    <property type="match status" value="1"/>
</dbReference>
<comment type="caution">
    <text evidence="3">The sequence shown here is derived from an EMBL/GenBank/DDBJ whole genome shotgun (WGS) entry which is preliminary data.</text>
</comment>
<evidence type="ECO:0000313" key="4">
    <source>
        <dbReference type="Proteomes" id="UP000612055"/>
    </source>
</evidence>
<name>A0A836C4X0_9CHLO</name>
<feature type="region of interest" description="Disordered" evidence="1">
    <location>
        <begin position="232"/>
        <end position="276"/>
    </location>
</feature>
<feature type="region of interest" description="Disordered" evidence="1">
    <location>
        <begin position="507"/>
        <end position="535"/>
    </location>
</feature>
<dbReference type="SMART" id="SM00317">
    <property type="entry name" value="SET"/>
    <property type="match status" value="1"/>
</dbReference>
<dbReference type="Pfam" id="PF00856">
    <property type="entry name" value="SET"/>
    <property type="match status" value="1"/>
</dbReference>
<dbReference type="InterPro" id="IPR053209">
    <property type="entry name" value="Gramillin-biosynth_MTr"/>
</dbReference>
<accession>A0A836C4X0</accession>
<feature type="compositionally biased region" description="Low complexity" evidence="1">
    <location>
        <begin position="40"/>
        <end position="54"/>
    </location>
</feature>
<organism evidence="3 4">
    <name type="scientific">Edaphochlamys debaryana</name>
    <dbReference type="NCBI Taxonomy" id="47281"/>
    <lineage>
        <taxon>Eukaryota</taxon>
        <taxon>Viridiplantae</taxon>
        <taxon>Chlorophyta</taxon>
        <taxon>core chlorophytes</taxon>
        <taxon>Chlorophyceae</taxon>
        <taxon>CS clade</taxon>
        <taxon>Chlamydomonadales</taxon>
        <taxon>Chlamydomonadales incertae sedis</taxon>
        <taxon>Edaphochlamys</taxon>
    </lineage>
</organism>
<dbReference type="InterPro" id="IPR011990">
    <property type="entry name" value="TPR-like_helical_dom_sf"/>
</dbReference>
<sequence length="1054" mass="106837">MNTDNLVLLPGMEGPDIDELRRALKASMMNCSAAADKPGRAGPAATTPRAAPGPNESNEPAPLRQHIAEQTELASLLTRHPGLAPGFAPVSRFCRLPLSALAPIALSDLRPGALHMGKYVICRTPATPFRLRAVFTVVQGLAGPQQRLSVYNLATDPAEISPGCSADVSSHLLPRGSVIAIKEPWLKRGSAGPMYGIRVDSPLDLLVLDDPNHPLVAGTAWAQLVAESPAGRRRAETAEAAGVAVGGGAGSGGESSSGGGEDGEGELAEADRVAAEAAARWHEEGNRLYGAGAHVDALACYREGLEALRPLLTRLGAGEGGPGADGAVQDPGSPRSPTTTSSGCSSSSSLLGSAILPQLLRRRLALLSNCAAACLGFGDPASALRWADRVLALQPAHPKALSRRSAALAGTGRYAEAAEAYRSFLAAAPPGPREAPSCRLHLSRLQQRRSEAEAGAYDEAGMAREAGRSAAPRLEAADFVGPVAMADMDAGGHTGTEAEAVAVSKEGNTQQGGAAAGEGVEAAGGQQRSRGRGRGLVTTRAVAAGELLLACKADAVCFLGEVQAPASAAAAPTAAPGYFDGGPSEAPRGPTHEQLDRDLAVAVLARARLALRLSHMAGAVGAGSGAGGGCEGVEVMPPLPSPACGYGTAVAAPPGAKCGGCEEADEDAGWGWLSESGLLKVSPEGLVSVDEAAVARITSLNAFSPIPLPELRAAPVAAASAPPHGMNKSGGGKSGSRSGKNGARASNVTGNGAAGDAGGARVGDAPGAGGEARYMQARGIWSLASYINHACIANAHRYFIGDFIFIRATTNIPASTEVTMPYIDALSPAHDRARTLAKYGFACACELCTEEAAWVEAHPDQSLELQGSLAEVAALQPGVDAAAAAAAAAAASRGLGGTSAAAVVAPVAARLQGLLTRLEAASQGLRWRLALVQPYGMLAFLLQAAGDEPGAASAYEQLYACLWRGGSGEGEGPCCSLAMATQLAMSLAVGYARAAGSGGPSGREASARARRWEAAARADWRRGFGGAGAQSDALFEARFGEPAALLRRLKGSSR</sequence>
<dbReference type="Gene3D" id="1.25.40.10">
    <property type="entry name" value="Tetratricopeptide repeat domain"/>
    <property type="match status" value="1"/>
</dbReference>
<feature type="compositionally biased region" description="Low complexity" evidence="1">
    <location>
        <begin position="325"/>
        <end position="349"/>
    </location>
</feature>
<feature type="compositionally biased region" description="Low complexity" evidence="1">
    <location>
        <begin position="735"/>
        <end position="746"/>
    </location>
</feature>
<reference evidence="3" key="1">
    <citation type="journal article" date="2020" name="bioRxiv">
        <title>Comparative genomics of Chlamydomonas.</title>
        <authorList>
            <person name="Craig R.J."/>
            <person name="Hasan A.R."/>
            <person name="Ness R.W."/>
            <person name="Keightley P.D."/>
        </authorList>
    </citation>
    <scope>NUCLEOTIDE SEQUENCE</scope>
    <source>
        <strain evidence="3">CCAP 11/70</strain>
    </source>
</reference>
<feature type="domain" description="SET" evidence="2">
    <location>
        <begin position="518"/>
        <end position="823"/>
    </location>
</feature>
<dbReference type="OrthoDB" id="5945798at2759"/>
<evidence type="ECO:0000256" key="1">
    <source>
        <dbReference type="SAM" id="MobiDB-lite"/>
    </source>
</evidence>
<dbReference type="PANTHER" id="PTHR47643">
    <property type="entry name" value="TPR DOMAIN PROTEIN (AFU_ORTHOLOGUE AFUA_5G12710)"/>
    <property type="match status" value="1"/>
</dbReference>
<dbReference type="PANTHER" id="PTHR47643:SF2">
    <property type="entry name" value="TPR DOMAIN PROTEIN (AFU_ORTHOLOGUE AFUA_5G12710)"/>
    <property type="match status" value="1"/>
</dbReference>
<protein>
    <recommendedName>
        <fullName evidence="2">SET domain-containing protein</fullName>
    </recommendedName>
</protein>
<proteinExistence type="predicted"/>
<dbReference type="Proteomes" id="UP000612055">
    <property type="component" value="Unassembled WGS sequence"/>
</dbReference>
<evidence type="ECO:0000313" key="3">
    <source>
        <dbReference type="EMBL" id="KAG2500621.1"/>
    </source>
</evidence>
<feature type="compositionally biased region" description="Gly residues" evidence="1">
    <location>
        <begin position="244"/>
        <end position="260"/>
    </location>
</feature>
<feature type="compositionally biased region" description="Low complexity" evidence="1">
    <location>
        <begin position="511"/>
        <end position="528"/>
    </location>
</feature>
<feature type="region of interest" description="Disordered" evidence="1">
    <location>
        <begin position="34"/>
        <end position="61"/>
    </location>
</feature>
<feature type="region of interest" description="Disordered" evidence="1">
    <location>
        <begin position="717"/>
        <end position="761"/>
    </location>
</feature>
<dbReference type="InterPro" id="IPR001214">
    <property type="entry name" value="SET_dom"/>
</dbReference>